<protein>
    <submittedName>
        <fullName evidence="2">Uncharacterized protein</fullName>
    </submittedName>
</protein>
<gene>
    <name evidence="2" type="primary">Dwil\GK28031</name>
    <name evidence="2" type="ORF">Dwil_GK28031</name>
</gene>
<evidence type="ECO:0000313" key="3">
    <source>
        <dbReference type="Proteomes" id="UP000007798"/>
    </source>
</evidence>
<proteinExistence type="predicted"/>
<feature type="region of interest" description="Disordered" evidence="1">
    <location>
        <begin position="82"/>
        <end position="110"/>
    </location>
</feature>
<keyword evidence="3" id="KW-1185">Reference proteome</keyword>
<evidence type="ECO:0000313" key="2">
    <source>
        <dbReference type="EMBL" id="KRG00029.1"/>
    </source>
</evidence>
<name>A0A0Q9WVN9_DROWI</name>
<evidence type="ECO:0000256" key="1">
    <source>
        <dbReference type="SAM" id="MobiDB-lite"/>
    </source>
</evidence>
<dbReference type="InParanoid" id="A0A0Q9WVN9"/>
<reference evidence="2 3" key="1">
    <citation type="journal article" date="2007" name="Nature">
        <title>Evolution of genes and genomes on the Drosophila phylogeny.</title>
        <authorList>
            <consortium name="Drosophila 12 Genomes Consortium"/>
            <person name="Clark A.G."/>
            <person name="Eisen M.B."/>
            <person name="Smith D.R."/>
            <person name="Bergman C.M."/>
            <person name="Oliver B."/>
            <person name="Markow T.A."/>
            <person name="Kaufman T.C."/>
            <person name="Kellis M."/>
            <person name="Gelbart W."/>
            <person name="Iyer V.N."/>
            <person name="Pollard D.A."/>
            <person name="Sackton T.B."/>
            <person name="Larracuente A.M."/>
            <person name="Singh N.D."/>
            <person name="Abad J.P."/>
            <person name="Abt D.N."/>
            <person name="Adryan B."/>
            <person name="Aguade M."/>
            <person name="Akashi H."/>
            <person name="Anderson W.W."/>
            <person name="Aquadro C.F."/>
            <person name="Ardell D.H."/>
            <person name="Arguello R."/>
            <person name="Artieri C.G."/>
            <person name="Barbash D.A."/>
            <person name="Barker D."/>
            <person name="Barsanti P."/>
            <person name="Batterham P."/>
            <person name="Batzoglou S."/>
            <person name="Begun D."/>
            <person name="Bhutkar A."/>
            <person name="Blanco E."/>
            <person name="Bosak S.A."/>
            <person name="Bradley R.K."/>
            <person name="Brand A.D."/>
            <person name="Brent M.R."/>
            <person name="Brooks A.N."/>
            <person name="Brown R.H."/>
            <person name="Butlin R.K."/>
            <person name="Caggese C."/>
            <person name="Calvi B.R."/>
            <person name="Bernardo de Carvalho A."/>
            <person name="Caspi A."/>
            <person name="Castrezana S."/>
            <person name="Celniker S.E."/>
            <person name="Chang J.L."/>
            <person name="Chapple C."/>
            <person name="Chatterji S."/>
            <person name="Chinwalla A."/>
            <person name="Civetta A."/>
            <person name="Clifton S.W."/>
            <person name="Comeron J.M."/>
            <person name="Costello J.C."/>
            <person name="Coyne J.A."/>
            <person name="Daub J."/>
            <person name="David R.G."/>
            <person name="Delcher A.L."/>
            <person name="Delehaunty K."/>
            <person name="Do C.B."/>
            <person name="Ebling H."/>
            <person name="Edwards K."/>
            <person name="Eickbush T."/>
            <person name="Evans J.D."/>
            <person name="Filipski A."/>
            <person name="Findeiss S."/>
            <person name="Freyhult E."/>
            <person name="Fulton L."/>
            <person name="Fulton R."/>
            <person name="Garcia A.C."/>
            <person name="Gardiner A."/>
            <person name="Garfield D.A."/>
            <person name="Garvin B.E."/>
            <person name="Gibson G."/>
            <person name="Gilbert D."/>
            <person name="Gnerre S."/>
            <person name="Godfrey J."/>
            <person name="Good R."/>
            <person name="Gotea V."/>
            <person name="Gravely B."/>
            <person name="Greenberg A.J."/>
            <person name="Griffiths-Jones S."/>
            <person name="Gross S."/>
            <person name="Guigo R."/>
            <person name="Gustafson E.A."/>
            <person name="Haerty W."/>
            <person name="Hahn M.W."/>
            <person name="Halligan D.L."/>
            <person name="Halpern A.L."/>
            <person name="Halter G.M."/>
            <person name="Han M.V."/>
            <person name="Heger A."/>
            <person name="Hillier L."/>
            <person name="Hinrichs A.S."/>
            <person name="Holmes I."/>
            <person name="Hoskins R.A."/>
            <person name="Hubisz M.J."/>
            <person name="Hultmark D."/>
            <person name="Huntley M.A."/>
            <person name="Jaffe D.B."/>
            <person name="Jagadeeshan S."/>
            <person name="Jeck W.R."/>
            <person name="Johnson J."/>
            <person name="Jones C.D."/>
            <person name="Jordan W.C."/>
            <person name="Karpen G.H."/>
            <person name="Kataoka E."/>
            <person name="Keightley P.D."/>
            <person name="Kheradpour P."/>
            <person name="Kirkness E.F."/>
            <person name="Koerich L.B."/>
            <person name="Kristiansen K."/>
            <person name="Kudrna D."/>
            <person name="Kulathinal R.J."/>
            <person name="Kumar S."/>
            <person name="Kwok R."/>
            <person name="Lander E."/>
            <person name="Langley C.H."/>
            <person name="Lapoint R."/>
            <person name="Lazzaro B.P."/>
            <person name="Lee S.J."/>
            <person name="Levesque L."/>
            <person name="Li R."/>
            <person name="Lin C.F."/>
            <person name="Lin M.F."/>
            <person name="Lindblad-Toh K."/>
            <person name="Llopart A."/>
            <person name="Long M."/>
            <person name="Low L."/>
            <person name="Lozovsky E."/>
            <person name="Lu J."/>
            <person name="Luo M."/>
            <person name="Machado C.A."/>
            <person name="Makalowski W."/>
            <person name="Marzo M."/>
            <person name="Matsuda M."/>
            <person name="Matzkin L."/>
            <person name="McAllister B."/>
            <person name="McBride C.S."/>
            <person name="McKernan B."/>
            <person name="McKernan K."/>
            <person name="Mendez-Lago M."/>
            <person name="Minx P."/>
            <person name="Mollenhauer M.U."/>
            <person name="Montooth K."/>
            <person name="Mount S.M."/>
            <person name="Mu X."/>
            <person name="Myers E."/>
            <person name="Negre B."/>
            <person name="Newfeld S."/>
            <person name="Nielsen R."/>
            <person name="Noor M.A."/>
            <person name="O'Grady P."/>
            <person name="Pachter L."/>
            <person name="Papaceit M."/>
            <person name="Parisi M.J."/>
            <person name="Parisi M."/>
            <person name="Parts L."/>
            <person name="Pedersen J.S."/>
            <person name="Pesole G."/>
            <person name="Phillippy A.M."/>
            <person name="Ponting C.P."/>
            <person name="Pop M."/>
            <person name="Porcelli D."/>
            <person name="Powell J.R."/>
            <person name="Prohaska S."/>
            <person name="Pruitt K."/>
            <person name="Puig M."/>
            <person name="Quesneville H."/>
            <person name="Ram K.R."/>
            <person name="Rand D."/>
            <person name="Rasmussen M.D."/>
            <person name="Reed L.K."/>
            <person name="Reenan R."/>
            <person name="Reily A."/>
            <person name="Remington K.A."/>
            <person name="Rieger T.T."/>
            <person name="Ritchie M.G."/>
            <person name="Robin C."/>
            <person name="Rogers Y.H."/>
            <person name="Rohde C."/>
            <person name="Rozas J."/>
            <person name="Rubenfield M.J."/>
            <person name="Ruiz A."/>
            <person name="Russo S."/>
            <person name="Salzberg S.L."/>
            <person name="Sanchez-Gracia A."/>
            <person name="Saranga D.J."/>
            <person name="Sato H."/>
            <person name="Schaeffer S.W."/>
            <person name="Schatz M.C."/>
            <person name="Schlenke T."/>
            <person name="Schwartz R."/>
            <person name="Segarra C."/>
            <person name="Singh R.S."/>
            <person name="Sirot L."/>
            <person name="Sirota M."/>
            <person name="Sisneros N.B."/>
            <person name="Smith C.D."/>
            <person name="Smith T.F."/>
            <person name="Spieth J."/>
            <person name="Stage D.E."/>
            <person name="Stark A."/>
            <person name="Stephan W."/>
            <person name="Strausberg R.L."/>
            <person name="Strempel S."/>
            <person name="Sturgill D."/>
            <person name="Sutton G."/>
            <person name="Sutton G.G."/>
            <person name="Tao W."/>
            <person name="Teichmann S."/>
            <person name="Tobari Y.N."/>
            <person name="Tomimura Y."/>
            <person name="Tsolas J.M."/>
            <person name="Valente V.L."/>
            <person name="Venter E."/>
            <person name="Venter J.C."/>
            <person name="Vicario S."/>
            <person name="Vieira F.G."/>
            <person name="Vilella A.J."/>
            <person name="Villasante A."/>
            <person name="Walenz B."/>
            <person name="Wang J."/>
            <person name="Wasserman M."/>
            <person name="Watts T."/>
            <person name="Wilson D."/>
            <person name="Wilson R.K."/>
            <person name="Wing R.A."/>
            <person name="Wolfner M.F."/>
            <person name="Wong A."/>
            <person name="Wong G.K."/>
            <person name="Wu C.I."/>
            <person name="Wu G."/>
            <person name="Yamamoto D."/>
            <person name="Yang H.P."/>
            <person name="Yang S.P."/>
            <person name="Yorke J.A."/>
            <person name="Yoshida K."/>
            <person name="Zdobnov E."/>
            <person name="Zhang P."/>
            <person name="Zhang Y."/>
            <person name="Zimin A.V."/>
            <person name="Baldwin J."/>
            <person name="Abdouelleil A."/>
            <person name="Abdulkadir J."/>
            <person name="Abebe A."/>
            <person name="Abera B."/>
            <person name="Abreu J."/>
            <person name="Acer S.C."/>
            <person name="Aftuck L."/>
            <person name="Alexander A."/>
            <person name="An P."/>
            <person name="Anderson E."/>
            <person name="Anderson S."/>
            <person name="Arachi H."/>
            <person name="Azer M."/>
            <person name="Bachantsang P."/>
            <person name="Barry A."/>
            <person name="Bayul T."/>
            <person name="Berlin A."/>
            <person name="Bessette D."/>
            <person name="Bloom T."/>
            <person name="Blye J."/>
            <person name="Boguslavskiy L."/>
            <person name="Bonnet C."/>
            <person name="Boukhgalter B."/>
            <person name="Bourzgui I."/>
            <person name="Brown A."/>
            <person name="Cahill P."/>
            <person name="Channer S."/>
            <person name="Cheshatsang Y."/>
            <person name="Chuda L."/>
            <person name="Citroen M."/>
            <person name="Collymore A."/>
            <person name="Cooke P."/>
            <person name="Costello M."/>
            <person name="D'Aco K."/>
            <person name="Daza R."/>
            <person name="De Haan G."/>
            <person name="DeGray S."/>
            <person name="DeMaso C."/>
            <person name="Dhargay N."/>
            <person name="Dooley K."/>
            <person name="Dooley E."/>
            <person name="Doricent M."/>
            <person name="Dorje P."/>
            <person name="Dorjee K."/>
            <person name="Dupes A."/>
            <person name="Elong R."/>
            <person name="Falk J."/>
            <person name="Farina A."/>
            <person name="Faro S."/>
            <person name="Ferguson D."/>
            <person name="Fisher S."/>
            <person name="Foley C.D."/>
            <person name="Franke A."/>
            <person name="Friedrich D."/>
            <person name="Gadbois L."/>
            <person name="Gearin G."/>
            <person name="Gearin C.R."/>
            <person name="Giannoukos G."/>
            <person name="Goode T."/>
            <person name="Graham J."/>
            <person name="Grandbois E."/>
            <person name="Grewal S."/>
            <person name="Gyaltsen K."/>
            <person name="Hafez N."/>
            <person name="Hagos B."/>
            <person name="Hall J."/>
            <person name="Henson C."/>
            <person name="Hollinger A."/>
            <person name="Honan T."/>
            <person name="Huard M.D."/>
            <person name="Hughes L."/>
            <person name="Hurhula B."/>
            <person name="Husby M.E."/>
            <person name="Kamat A."/>
            <person name="Kanga B."/>
            <person name="Kashin S."/>
            <person name="Khazanovich D."/>
            <person name="Kisner P."/>
            <person name="Lance K."/>
            <person name="Lara M."/>
            <person name="Lee W."/>
            <person name="Lennon N."/>
            <person name="Letendre F."/>
            <person name="LeVine R."/>
            <person name="Lipovsky A."/>
            <person name="Liu X."/>
            <person name="Liu J."/>
            <person name="Liu S."/>
            <person name="Lokyitsang T."/>
            <person name="Lokyitsang Y."/>
            <person name="Lubonja R."/>
            <person name="Lui A."/>
            <person name="MacDonald P."/>
            <person name="Magnisalis V."/>
            <person name="Maru K."/>
            <person name="Matthews C."/>
            <person name="McCusker W."/>
            <person name="McDonough S."/>
            <person name="Mehta T."/>
            <person name="Meldrim J."/>
            <person name="Meneus L."/>
            <person name="Mihai O."/>
            <person name="Mihalev A."/>
            <person name="Mihova T."/>
            <person name="Mittelman R."/>
            <person name="Mlenga V."/>
            <person name="Montmayeur A."/>
            <person name="Mulrain L."/>
            <person name="Navidi A."/>
            <person name="Naylor J."/>
            <person name="Negash T."/>
            <person name="Nguyen T."/>
            <person name="Nguyen N."/>
            <person name="Nicol R."/>
            <person name="Norbu C."/>
            <person name="Norbu N."/>
            <person name="Novod N."/>
            <person name="O'Neill B."/>
            <person name="Osman S."/>
            <person name="Markiewicz E."/>
            <person name="Oyono O.L."/>
            <person name="Patti C."/>
            <person name="Phunkhang P."/>
            <person name="Pierre F."/>
            <person name="Priest M."/>
            <person name="Raghuraman S."/>
            <person name="Rege F."/>
            <person name="Reyes R."/>
            <person name="Rise C."/>
            <person name="Rogov P."/>
            <person name="Ross K."/>
            <person name="Ryan E."/>
            <person name="Settipalli S."/>
            <person name="Shea T."/>
            <person name="Sherpa N."/>
            <person name="Shi L."/>
            <person name="Shih D."/>
            <person name="Sparrow T."/>
            <person name="Spaulding J."/>
            <person name="Stalker J."/>
            <person name="Stange-Thomann N."/>
            <person name="Stavropoulos S."/>
            <person name="Stone C."/>
            <person name="Strader C."/>
            <person name="Tesfaye S."/>
            <person name="Thomson T."/>
            <person name="Thoulutsang Y."/>
            <person name="Thoulutsang D."/>
            <person name="Topham K."/>
            <person name="Topping I."/>
            <person name="Tsamla T."/>
            <person name="Vassiliev H."/>
            <person name="Vo A."/>
            <person name="Wangchuk T."/>
            <person name="Wangdi T."/>
            <person name="Weiand M."/>
            <person name="Wilkinson J."/>
            <person name="Wilson A."/>
            <person name="Yadav S."/>
            <person name="Young G."/>
            <person name="Yu Q."/>
            <person name="Zembek L."/>
            <person name="Zhong D."/>
            <person name="Zimmer A."/>
            <person name="Zwirko Z."/>
            <person name="Jaffe D.B."/>
            <person name="Alvarez P."/>
            <person name="Brockman W."/>
            <person name="Butler J."/>
            <person name="Chin C."/>
            <person name="Gnerre S."/>
            <person name="Grabherr M."/>
            <person name="Kleber M."/>
            <person name="Mauceli E."/>
            <person name="MacCallum I."/>
        </authorList>
    </citation>
    <scope>NUCLEOTIDE SEQUENCE [LARGE SCALE GENOMIC DNA]</scope>
    <source>
        <strain evidence="3">Tucson 14030-0811.24</strain>
    </source>
</reference>
<accession>A0A0Q9WVN9</accession>
<dbReference type="Proteomes" id="UP000007798">
    <property type="component" value="Unassembled WGS sequence"/>
</dbReference>
<sequence>MLYIDVGHLIELQYRDAGRSHTNFERHFKQMPTADKNRKVFDIKPAENALIRFNYSNRKHTNNIAAASQTEYFLNFNFGNYRNPKEKKHLDKSKSKRSQRTRRLGNGLRNPYNYLPIKGEDIF</sequence>
<dbReference type="AlphaFoldDB" id="A0A0Q9WVN9"/>
<feature type="compositionally biased region" description="Basic residues" evidence="1">
    <location>
        <begin position="94"/>
        <end position="103"/>
    </location>
</feature>
<organism evidence="2 3">
    <name type="scientific">Drosophila willistoni</name>
    <name type="common">Fruit fly</name>
    <dbReference type="NCBI Taxonomy" id="7260"/>
    <lineage>
        <taxon>Eukaryota</taxon>
        <taxon>Metazoa</taxon>
        <taxon>Ecdysozoa</taxon>
        <taxon>Arthropoda</taxon>
        <taxon>Hexapoda</taxon>
        <taxon>Insecta</taxon>
        <taxon>Pterygota</taxon>
        <taxon>Neoptera</taxon>
        <taxon>Endopterygota</taxon>
        <taxon>Diptera</taxon>
        <taxon>Brachycera</taxon>
        <taxon>Muscomorpha</taxon>
        <taxon>Ephydroidea</taxon>
        <taxon>Drosophilidae</taxon>
        <taxon>Drosophila</taxon>
        <taxon>Sophophora</taxon>
    </lineage>
</organism>
<dbReference type="EMBL" id="CH964272">
    <property type="protein sequence ID" value="KRG00029.1"/>
    <property type="molecule type" value="Genomic_DNA"/>
</dbReference>
<dbReference type="OrthoDB" id="7864609at2759"/>